<comment type="caution">
    <text evidence="1">The sequence shown here is derived from an EMBL/GenBank/DDBJ whole genome shotgun (WGS) entry which is preliminary data.</text>
</comment>
<accession>A0A915Z2N3</accession>
<evidence type="ECO:0000313" key="1">
    <source>
        <dbReference type="EMBL" id="CAB5359146.1"/>
    </source>
</evidence>
<dbReference type="EMBL" id="CAGKOT010000013">
    <property type="protein sequence ID" value="CAB5359146.1"/>
    <property type="molecule type" value="Genomic_DNA"/>
</dbReference>
<name>A0A915Z2N3_9GLOM</name>
<dbReference type="AlphaFoldDB" id="A0A915Z2N3"/>
<proteinExistence type="predicted"/>
<dbReference type="Proteomes" id="UP000684084">
    <property type="component" value="Unassembled WGS sequence"/>
</dbReference>
<sequence length="138" mass="15939">MKHTEVTLSKHPKVRTIIDPKTVICICGKRVRLDRNYDPDLLNRHVKNKICTSDNGNFQITQFFLTQSSETSRKRKLCIGLNDEKVKLYLHRVGFVITFGGAPPSEIVARELFGNKIKSSFHWKDLNKKENDQLLDTL</sequence>
<evidence type="ECO:0000313" key="2">
    <source>
        <dbReference type="Proteomes" id="UP000684084"/>
    </source>
</evidence>
<reference evidence="1" key="1">
    <citation type="submission" date="2020-05" db="EMBL/GenBank/DDBJ databases">
        <authorList>
            <person name="Rincon C."/>
            <person name="Sanders R I."/>
            <person name="Robbins C."/>
            <person name="Chaturvedi A."/>
        </authorList>
    </citation>
    <scope>NUCLEOTIDE SEQUENCE</scope>
    <source>
        <strain evidence="1">CHB12</strain>
    </source>
</reference>
<gene>
    <name evidence="1" type="ORF">CHRIB12_LOCUS7626</name>
</gene>
<dbReference type="VEuPathDB" id="FungiDB:RhiirFUN_014055"/>
<dbReference type="OrthoDB" id="2392346at2759"/>
<organism evidence="1 2">
    <name type="scientific">Rhizophagus irregularis</name>
    <dbReference type="NCBI Taxonomy" id="588596"/>
    <lineage>
        <taxon>Eukaryota</taxon>
        <taxon>Fungi</taxon>
        <taxon>Fungi incertae sedis</taxon>
        <taxon>Mucoromycota</taxon>
        <taxon>Glomeromycotina</taxon>
        <taxon>Glomeromycetes</taxon>
        <taxon>Glomerales</taxon>
        <taxon>Glomeraceae</taxon>
        <taxon>Rhizophagus</taxon>
    </lineage>
</organism>
<protein>
    <submittedName>
        <fullName evidence="1">Uncharacterized protein</fullName>
    </submittedName>
</protein>